<evidence type="ECO:0000256" key="4">
    <source>
        <dbReference type="ARBA" id="ARBA00022989"/>
    </source>
</evidence>
<organism evidence="7 8">
    <name type="scientific">Propionimicrobium lymphophilum ACS-093-V-SCH5</name>
    <dbReference type="NCBI Taxonomy" id="883161"/>
    <lineage>
        <taxon>Bacteria</taxon>
        <taxon>Bacillati</taxon>
        <taxon>Actinomycetota</taxon>
        <taxon>Actinomycetes</taxon>
        <taxon>Propionibacteriales</taxon>
        <taxon>Propionibacteriaceae</taxon>
        <taxon>Propionimicrobium</taxon>
    </lineage>
</organism>
<evidence type="ECO:0000256" key="5">
    <source>
        <dbReference type="ARBA" id="ARBA00023136"/>
    </source>
</evidence>
<feature type="transmembrane region" description="Helical" evidence="6">
    <location>
        <begin position="225"/>
        <end position="248"/>
    </location>
</feature>
<evidence type="ECO:0000313" key="8">
    <source>
        <dbReference type="Proteomes" id="UP000014417"/>
    </source>
</evidence>
<comment type="caution">
    <text evidence="7">The sequence shown here is derived from an EMBL/GenBank/DDBJ whole genome shotgun (WGS) entry which is preliminary data.</text>
</comment>
<dbReference type="AlphaFoldDB" id="S2VZ69"/>
<feature type="transmembrane region" description="Helical" evidence="6">
    <location>
        <begin position="106"/>
        <end position="126"/>
    </location>
</feature>
<dbReference type="RefSeq" id="WP_016455958.1">
    <property type="nucleotide sequence ID" value="NZ_KE150269.1"/>
</dbReference>
<dbReference type="PANTHER" id="PTHR30213">
    <property type="entry name" value="INNER MEMBRANE PROTEIN YHJD"/>
    <property type="match status" value="1"/>
</dbReference>
<evidence type="ECO:0000256" key="2">
    <source>
        <dbReference type="ARBA" id="ARBA00022475"/>
    </source>
</evidence>
<keyword evidence="2" id="KW-1003">Cell membrane</keyword>
<dbReference type="HOGENOM" id="CLU_045539_3_1_11"/>
<dbReference type="Pfam" id="PF03631">
    <property type="entry name" value="Virul_fac_BrkB"/>
    <property type="match status" value="1"/>
</dbReference>
<gene>
    <name evidence="7" type="ORF">HMPREF9306_01125</name>
</gene>
<feature type="transmembrane region" description="Helical" evidence="6">
    <location>
        <begin position="260"/>
        <end position="283"/>
    </location>
</feature>
<keyword evidence="8" id="KW-1185">Reference proteome</keyword>
<dbReference type="STRING" id="883161.HMPREF9306_01125"/>
<dbReference type="NCBIfam" id="TIGR00765">
    <property type="entry name" value="yihY_not_rbn"/>
    <property type="match status" value="1"/>
</dbReference>
<keyword evidence="3 6" id="KW-0812">Transmembrane</keyword>
<evidence type="ECO:0000313" key="7">
    <source>
        <dbReference type="EMBL" id="EPD32818.1"/>
    </source>
</evidence>
<dbReference type="OrthoDB" id="9781030at2"/>
<feature type="transmembrane region" description="Helical" evidence="6">
    <location>
        <begin position="147"/>
        <end position="173"/>
    </location>
</feature>
<protein>
    <submittedName>
        <fullName evidence="7">YihY family inner membrane protein</fullName>
    </submittedName>
</protein>
<feature type="transmembrane region" description="Helical" evidence="6">
    <location>
        <begin position="193"/>
        <end position="213"/>
    </location>
</feature>
<dbReference type="EMBL" id="AGZR01000006">
    <property type="protein sequence ID" value="EPD32818.1"/>
    <property type="molecule type" value="Genomic_DNA"/>
</dbReference>
<keyword evidence="4 6" id="KW-1133">Transmembrane helix</keyword>
<dbReference type="PANTHER" id="PTHR30213:SF0">
    <property type="entry name" value="UPF0761 MEMBRANE PROTEIN YIHY"/>
    <property type="match status" value="1"/>
</dbReference>
<reference evidence="7 8" key="1">
    <citation type="submission" date="2013-04" db="EMBL/GenBank/DDBJ databases">
        <title>The Genome Sequence of Propionimicrobium lymphophilum ACS-093-V-SCH5.</title>
        <authorList>
            <consortium name="The Broad Institute Genomics Platform"/>
            <person name="Earl A."/>
            <person name="Ward D."/>
            <person name="Feldgarden M."/>
            <person name="Gevers D."/>
            <person name="Saerens B."/>
            <person name="Vaneechoutte M."/>
            <person name="Walker B."/>
            <person name="Young S."/>
            <person name="Zeng Q."/>
            <person name="Gargeya S."/>
            <person name="Fitzgerald M."/>
            <person name="Haas B."/>
            <person name="Abouelleil A."/>
            <person name="Allen A.W."/>
            <person name="Alvarado L."/>
            <person name="Arachchi H.M."/>
            <person name="Berlin A.M."/>
            <person name="Chapman S.B."/>
            <person name="Gainer-Dewar J."/>
            <person name="Goldberg J."/>
            <person name="Griggs A."/>
            <person name="Gujja S."/>
            <person name="Hansen M."/>
            <person name="Howarth C."/>
            <person name="Imamovic A."/>
            <person name="Ireland A."/>
            <person name="Larimer J."/>
            <person name="McCowan C."/>
            <person name="Murphy C."/>
            <person name="Pearson M."/>
            <person name="Poon T.W."/>
            <person name="Priest M."/>
            <person name="Roberts A."/>
            <person name="Saif S."/>
            <person name="Shea T."/>
            <person name="Sisk P."/>
            <person name="Sykes S."/>
            <person name="Wortman J."/>
            <person name="Nusbaum C."/>
            <person name="Birren B."/>
        </authorList>
    </citation>
    <scope>NUCLEOTIDE SEQUENCE [LARGE SCALE GENOMIC DNA]</scope>
    <source>
        <strain evidence="7 8">ACS-093-V-SCH5</strain>
    </source>
</reference>
<sequence>MTTTKQIDSPRPSLNAKDRKFALKATLARFSENQTTDVAATLTYFTVQTIFPALLALVSILQLIGQSDKVMPAIFSMIENSMQDEQAVGMIKGIVEGFLDSPGAPIALIVGILVALWSASGYVAAFSRALNKVYRIEEGRNSIKLKILQFVITIVLVFTLVIALLALVLSGHIAGAVGRFIGLGDTAILVWNIVKWPILLAVLIAMVSVLYHFGPNLKRGKFHPLTAGSATAVIVALVSVAGYGFYLANFGNYNKTYGTFAGVIIALLLFWVTNIALLLGATLDAEIERTRQLRLGMPAERKLLKTPQESDGLRAAKEKADRLAKEAHEIRTGITD</sequence>
<accession>S2VZ69</accession>
<proteinExistence type="predicted"/>
<evidence type="ECO:0000256" key="3">
    <source>
        <dbReference type="ARBA" id="ARBA00022692"/>
    </source>
</evidence>
<evidence type="ECO:0000256" key="6">
    <source>
        <dbReference type="SAM" id="Phobius"/>
    </source>
</evidence>
<comment type="subcellular location">
    <subcellularLocation>
        <location evidence="1">Cell membrane</location>
        <topology evidence="1">Multi-pass membrane protein</topology>
    </subcellularLocation>
</comment>
<dbReference type="GO" id="GO:0005886">
    <property type="term" value="C:plasma membrane"/>
    <property type="evidence" value="ECO:0007669"/>
    <property type="project" value="UniProtKB-SubCell"/>
</dbReference>
<dbReference type="PATRIC" id="fig|883161.3.peg.1118"/>
<dbReference type="PIRSF" id="PIRSF035875">
    <property type="entry name" value="RNase_BN"/>
    <property type="match status" value="1"/>
</dbReference>
<dbReference type="InterPro" id="IPR017039">
    <property type="entry name" value="Virul_fac_BrkB"/>
</dbReference>
<evidence type="ECO:0000256" key="1">
    <source>
        <dbReference type="ARBA" id="ARBA00004651"/>
    </source>
</evidence>
<feature type="transmembrane region" description="Helical" evidence="6">
    <location>
        <begin position="38"/>
        <end position="64"/>
    </location>
</feature>
<dbReference type="Proteomes" id="UP000014417">
    <property type="component" value="Unassembled WGS sequence"/>
</dbReference>
<name>S2VZ69_9ACTN</name>
<keyword evidence="5 6" id="KW-0472">Membrane</keyword>